<dbReference type="Proteomes" id="UP000295146">
    <property type="component" value="Unassembled WGS sequence"/>
</dbReference>
<gene>
    <name evidence="2" type="ORF">EV653_2283</name>
</gene>
<proteinExistence type="predicted"/>
<dbReference type="AlphaFoldDB" id="A0A4R8CM29"/>
<dbReference type="OrthoDB" id="178184at2"/>
<evidence type="ECO:0000256" key="1">
    <source>
        <dbReference type="SAM" id="MobiDB-lite"/>
    </source>
</evidence>
<evidence type="ECO:0000313" key="3">
    <source>
        <dbReference type="Proteomes" id="UP000295146"/>
    </source>
</evidence>
<dbReference type="RefSeq" id="WP_134101197.1">
    <property type="nucleotide sequence ID" value="NZ_SODP01000001.1"/>
</dbReference>
<name>A0A4R8CM29_9ACTN</name>
<accession>A0A4R8CM29</accession>
<dbReference type="SUPFAM" id="SSF55486">
    <property type="entry name" value="Metalloproteases ('zincins'), catalytic domain"/>
    <property type="match status" value="1"/>
</dbReference>
<dbReference type="EMBL" id="SODP01000001">
    <property type="protein sequence ID" value="TDW77119.1"/>
    <property type="molecule type" value="Genomic_DNA"/>
</dbReference>
<organism evidence="2 3">
    <name type="scientific">Kribbella pratensis</name>
    <dbReference type="NCBI Taxonomy" id="2512112"/>
    <lineage>
        <taxon>Bacteria</taxon>
        <taxon>Bacillati</taxon>
        <taxon>Actinomycetota</taxon>
        <taxon>Actinomycetes</taxon>
        <taxon>Propionibacteriales</taxon>
        <taxon>Kribbellaceae</taxon>
        <taxon>Kribbella</taxon>
    </lineage>
</organism>
<protein>
    <submittedName>
        <fullName evidence="2">Uncharacterized protein</fullName>
    </submittedName>
</protein>
<feature type="region of interest" description="Disordered" evidence="1">
    <location>
        <begin position="439"/>
        <end position="459"/>
    </location>
</feature>
<comment type="caution">
    <text evidence="2">The sequence shown here is derived from an EMBL/GenBank/DDBJ whole genome shotgun (WGS) entry which is preliminary data.</text>
</comment>
<evidence type="ECO:0000313" key="2">
    <source>
        <dbReference type="EMBL" id="TDW77119.1"/>
    </source>
</evidence>
<reference evidence="2 3" key="1">
    <citation type="submission" date="2019-03" db="EMBL/GenBank/DDBJ databases">
        <title>Genomic Encyclopedia of Type Strains, Phase III (KMG-III): the genomes of soil and plant-associated and newly described type strains.</title>
        <authorList>
            <person name="Whitman W."/>
        </authorList>
    </citation>
    <scope>NUCLEOTIDE SEQUENCE [LARGE SCALE GENOMIC DNA]</scope>
    <source>
        <strain evidence="2 3">VKM Ac-2573</strain>
    </source>
</reference>
<sequence>MPERNLLLQDTVSMTVFAQDPIVMDASKGPIFAEIAVPAERLQRGPRGHRFHVVDIAVGTNAAAEPVTLTDGDPWVYHDRWADGLRPKDPAELVDNAGFRAQNVFAVASHTLALFEQHLGRPIPWYSRFPQLYLIPKARVEANAFYSREHNAVLFGWLPAAAGLPSLYTALSYDVIAHEVTHAILDGLRPRYTEPGLPDQLAFHEALADLVALLSVFSMPHVAERLLDDGSGRIRFETDIEAMANPDQKEGQRQFTEGRATKLKSLPLASLAEQIGGRRVPGPGGSTVGGRYPALRRSVDLPATPAWRKDPAYDEPHRRAEVLVAAVMQTMVSIWVGRIDQLRIGDDNMLDVLRVAEEGVKSAQHLLAMLLRALDYLPPVELEFEDVLDSVLTADRRLASEDEHGYRDALIAAFKSFGIEAPEHNLVDQDGVVAPRPDAAGSNGNAAVGRQRAPYPADPDTKAKVGIRYEHLNLGALRTSPEEVYEFIWNNAGALGIDVRLTTRVERVLASTRVGPDGLILNEIIADYVQMLQAMPGNLPDGIEVPDGMPTDKPVELLGGGVLVFDQFGRFRLHQRKAILDVDRQNHRLRYLFDHNLRDRSGGLGTSDGRGDKLRFALLHQDTDLDEL</sequence>
<keyword evidence="3" id="KW-1185">Reference proteome</keyword>